<sequence length="51" mass="6121">MEKPLFNLRDHTAFQYITLYKSDLNLKVSKTIELTSLYYRGDGWIFFNSNQ</sequence>
<evidence type="ECO:0000313" key="2">
    <source>
        <dbReference type="Proteomes" id="UP000014974"/>
    </source>
</evidence>
<organism evidence="1 2">
    <name type="scientific">Cyclobacterium qasimii M12-11B</name>
    <dbReference type="NCBI Taxonomy" id="641524"/>
    <lineage>
        <taxon>Bacteria</taxon>
        <taxon>Pseudomonadati</taxon>
        <taxon>Bacteroidota</taxon>
        <taxon>Cytophagia</taxon>
        <taxon>Cytophagales</taxon>
        <taxon>Cyclobacteriaceae</taxon>
        <taxon>Cyclobacterium</taxon>
    </lineage>
</organism>
<dbReference type="EMBL" id="ATNM01000197">
    <property type="protein sequence ID" value="EPR65215.1"/>
    <property type="molecule type" value="Genomic_DNA"/>
</dbReference>
<name>S7V542_9BACT</name>
<dbReference type="RefSeq" id="WP_020888412.1">
    <property type="nucleotide sequence ID" value="NZ_ATNM01000197.1"/>
</dbReference>
<reference evidence="1 2" key="1">
    <citation type="journal article" date="2013" name="Genome Announc.">
        <title>Draft Genome Sequence of Cyclobacterium qasimii Strain M12-11BT, Isolated from Arctic Marine Sediment.</title>
        <authorList>
            <person name="Shivaji S."/>
            <person name="Ara S."/>
            <person name="Singh A."/>
            <person name="Kumar Pinnaka A."/>
        </authorList>
    </citation>
    <scope>NUCLEOTIDE SEQUENCE [LARGE SCALE GENOMIC DNA]</scope>
    <source>
        <strain evidence="1 2">M12-11B</strain>
    </source>
</reference>
<dbReference type="STRING" id="641524.ADICYQ_5748"/>
<proteinExistence type="predicted"/>
<comment type="caution">
    <text evidence="1">The sequence shown here is derived from an EMBL/GenBank/DDBJ whole genome shotgun (WGS) entry which is preliminary data.</text>
</comment>
<protein>
    <submittedName>
        <fullName evidence="1">Uncharacterized protein</fullName>
    </submittedName>
</protein>
<gene>
    <name evidence="1" type="ORF">ADICYQ_5748</name>
</gene>
<dbReference type="Proteomes" id="UP000014974">
    <property type="component" value="Unassembled WGS sequence"/>
</dbReference>
<accession>S7V542</accession>
<dbReference type="AlphaFoldDB" id="S7V542"/>
<evidence type="ECO:0000313" key="1">
    <source>
        <dbReference type="EMBL" id="EPR65215.1"/>
    </source>
</evidence>